<keyword evidence="2" id="KW-1185">Reference proteome</keyword>
<dbReference type="AlphaFoldDB" id="A0AAV4V425"/>
<organism evidence="1 2">
    <name type="scientific">Caerostris extrusa</name>
    <name type="common">Bark spider</name>
    <name type="synonym">Caerostris bankana</name>
    <dbReference type="NCBI Taxonomy" id="172846"/>
    <lineage>
        <taxon>Eukaryota</taxon>
        <taxon>Metazoa</taxon>
        <taxon>Ecdysozoa</taxon>
        <taxon>Arthropoda</taxon>
        <taxon>Chelicerata</taxon>
        <taxon>Arachnida</taxon>
        <taxon>Araneae</taxon>
        <taxon>Araneomorphae</taxon>
        <taxon>Entelegynae</taxon>
        <taxon>Araneoidea</taxon>
        <taxon>Araneidae</taxon>
        <taxon>Caerostris</taxon>
    </lineage>
</organism>
<dbReference type="Proteomes" id="UP001054945">
    <property type="component" value="Unassembled WGS sequence"/>
</dbReference>
<evidence type="ECO:0000313" key="2">
    <source>
        <dbReference type="Proteomes" id="UP001054945"/>
    </source>
</evidence>
<dbReference type="EMBL" id="BPLR01013923">
    <property type="protein sequence ID" value="GIY64778.1"/>
    <property type="molecule type" value="Genomic_DNA"/>
</dbReference>
<proteinExistence type="predicted"/>
<protein>
    <submittedName>
        <fullName evidence="1">Uncharacterized protein</fullName>
    </submittedName>
</protein>
<sequence>MLQFRADPSSQDFPRQKIDSSYLEAHPLPLQVPSELDKRATLHSHPLLSHYRLPIPSHPPPSAELFCKITVLYA</sequence>
<reference evidence="1 2" key="1">
    <citation type="submission" date="2021-06" db="EMBL/GenBank/DDBJ databases">
        <title>Caerostris extrusa draft genome.</title>
        <authorList>
            <person name="Kono N."/>
            <person name="Arakawa K."/>
        </authorList>
    </citation>
    <scope>NUCLEOTIDE SEQUENCE [LARGE SCALE GENOMIC DNA]</scope>
</reference>
<name>A0AAV4V425_CAEEX</name>
<comment type="caution">
    <text evidence="1">The sequence shown here is derived from an EMBL/GenBank/DDBJ whole genome shotgun (WGS) entry which is preliminary data.</text>
</comment>
<evidence type="ECO:0000313" key="1">
    <source>
        <dbReference type="EMBL" id="GIY64778.1"/>
    </source>
</evidence>
<accession>A0AAV4V425</accession>
<gene>
    <name evidence="1" type="ORF">CEXT_568241</name>
</gene>